<dbReference type="GO" id="GO:0003735">
    <property type="term" value="F:structural constituent of ribosome"/>
    <property type="evidence" value="ECO:0007669"/>
    <property type="project" value="TreeGrafter"/>
</dbReference>
<organism evidence="9 10">
    <name type="scientific">Hirsutella minnesotensis 3608</name>
    <dbReference type="NCBI Taxonomy" id="1043627"/>
    <lineage>
        <taxon>Eukaryota</taxon>
        <taxon>Fungi</taxon>
        <taxon>Dikarya</taxon>
        <taxon>Ascomycota</taxon>
        <taxon>Pezizomycotina</taxon>
        <taxon>Sordariomycetes</taxon>
        <taxon>Hypocreomycetidae</taxon>
        <taxon>Hypocreales</taxon>
        <taxon>Ophiocordycipitaceae</taxon>
        <taxon>Hirsutella</taxon>
    </lineage>
</organism>
<gene>
    <name evidence="9" type="ORF">HIM_07117</name>
</gene>
<name>A0A0F7ZIA7_9HYPO</name>
<evidence type="ECO:0000256" key="3">
    <source>
        <dbReference type="ARBA" id="ARBA00022980"/>
    </source>
</evidence>
<keyword evidence="3" id="KW-0689">Ribosomal protein</keyword>
<dbReference type="GO" id="GO:0005762">
    <property type="term" value="C:mitochondrial large ribosomal subunit"/>
    <property type="evidence" value="ECO:0007669"/>
    <property type="project" value="TreeGrafter"/>
</dbReference>
<comment type="similarity">
    <text evidence="6">Belongs to the mitochondrion-specific ribosomal protein mL54 family.</text>
</comment>
<keyword evidence="2" id="KW-0809">Transit peptide</keyword>
<accession>A0A0F7ZIA7</accession>
<evidence type="ECO:0000256" key="4">
    <source>
        <dbReference type="ARBA" id="ARBA00023128"/>
    </source>
</evidence>
<evidence type="ECO:0000313" key="9">
    <source>
        <dbReference type="EMBL" id="KJZ73561.1"/>
    </source>
</evidence>
<evidence type="ECO:0000256" key="1">
    <source>
        <dbReference type="ARBA" id="ARBA00004173"/>
    </source>
</evidence>
<protein>
    <recommendedName>
        <fullName evidence="7">Large ribosomal subunit protein mL54</fullName>
    </recommendedName>
</protein>
<sequence length="282" mass="31019">MRHAEFEERPGPGAVRIARLTSRGRLADLIGQLPTFAPQNSQSRSLAGHHEQPHLPAKTPMTAMLCTRCFRAAVSRRQLPVARQFATFSARRTAEAPLSTPTTAPGEADKPAPSPRSVCPEGTVLVGLNYMKGGKDPVALKDEEYPEWLWSCLDGGKKKSDGDNDADGDEFCTQPIHNAFKAPLTLNQRELTHHFITAKSKRKRQLAAKRQKAHEAKLLAEGNLDALAPKVPIQHQSINLPGAEGASLEENVAAAEAREALKKAMRKERRVKIKESNYLRSM</sequence>
<evidence type="ECO:0000313" key="10">
    <source>
        <dbReference type="Proteomes" id="UP000054481"/>
    </source>
</evidence>
<evidence type="ECO:0000256" key="8">
    <source>
        <dbReference type="SAM" id="MobiDB-lite"/>
    </source>
</evidence>
<feature type="region of interest" description="Disordered" evidence="8">
    <location>
        <begin position="91"/>
        <end position="119"/>
    </location>
</feature>
<keyword evidence="10" id="KW-1185">Reference proteome</keyword>
<evidence type="ECO:0000256" key="6">
    <source>
        <dbReference type="ARBA" id="ARBA00033752"/>
    </source>
</evidence>
<feature type="region of interest" description="Disordered" evidence="8">
    <location>
        <begin position="36"/>
        <end position="56"/>
    </location>
</feature>
<reference evidence="9 10" key="1">
    <citation type="journal article" date="2014" name="Genome Biol. Evol.">
        <title>Comparative genomics and transcriptomics analyses reveal divergent lifestyle features of nematode endoparasitic fungus Hirsutella minnesotensis.</title>
        <authorList>
            <person name="Lai Y."/>
            <person name="Liu K."/>
            <person name="Zhang X."/>
            <person name="Zhang X."/>
            <person name="Li K."/>
            <person name="Wang N."/>
            <person name="Shu C."/>
            <person name="Wu Y."/>
            <person name="Wang C."/>
            <person name="Bushley K.E."/>
            <person name="Xiang M."/>
            <person name="Liu X."/>
        </authorList>
    </citation>
    <scope>NUCLEOTIDE SEQUENCE [LARGE SCALE GENOMIC DNA]</scope>
    <source>
        <strain evidence="9 10">3608</strain>
    </source>
</reference>
<evidence type="ECO:0000256" key="2">
    <source>
        <dbReference type="ARBA" id="ARBA00022946"/>
    </source>
</evidence>
<dbReference type="PANTHER" id="PTHR28595">
    <property type="entry name" value="39S RIBOSOMAL PROTEIN L54, MITOCHONDRIAL"/>
    <property type="match status" value="1"/>
</dbReference>
<keyword evidence="5" id="KW-0687">Ribonucleoprotein</keyword>
<keyword evidence="4" id="KW-0496">Mitochondrion</keyword>
<dbReference type="Pfam" id="PF08561">
    <property type="entry name" value="Ribosomal_L37"/>
    <property type="match status" value="1"/>
</dbReference>
<dbReference type="PANTHER" id="PTHR28595:SF1">
    <property type="entry name" value="LARGE RIBOSOMAL SUBUNIT PROTEIN ML54"/>
    <property type="match status" value="1"/>
</dbReference>
<evidence type="ECO:0000256" key="5">
    <source>
        <dbReference type="ARBA" id="ARBA00023274"/>
    </source>
</evidence>
<dbReference type="AlphaFoldDB" id="A0A0F7ZIA7"/>
<dbReference type="EMBL" id="KQ030534">
    <property type="protein sequence ID" value="KJZ73561.1"/>
    <property type="molecule type" value="Genomic_DNA"/>
</dbReference>
<evidence type="ECO:0000256" key="7">
    <source>
        <dbReference type="ARBA" id="ARBA00035179"/>
    </source>
</evidence>
<dbReference type="OrthoDB" id="10252718at2759"/>
<proteinExistence type="inferred from homology"/>
<dbReference type="InterPro" id="IPR013870">
    <property type="entry name" value="Ribosomal_mL54"/>
</dbReference>
<comment type="subcellular location">
    <subcellularLocation>
        <location evidence="1">Mitochondrion</location>
    </subcellularLocation>
</comment>
<dbReference type="Proteomes" id="UP000054481">
    <property type="component" value="Unassembled WGS sequence"/>
</dbReference>